<feature type="domain" description="BHLH" evidence="6">
    <location>
        <begin position="369"/>
        <end position="419"/>
    </location>
</feature>
<dbReference type="OMA" id="TIVQMGY"/>
<evidence type="ECO:0000256" key="5">
    <source>
        <dbReference type="SAM" id="MobiDB-lite"/>
    </source>
</evidence>
<dbReference type="PROSITE" id="PS50888">
    <property type="entry name" value="BHLH"/>
    <property type="match status" value="1"/>
</dbReference>
<evidence type="ECO:0000256" key="4">
    <source>
        <dbReference type="ARBA" id="ARBA00023242"/>
    </source>
</evidence>
<feature type="compositionally biased region" description="Polar residues" evidence="5">
    <location>
        <begin position="315"/>
        <end position="325"/>
    </location>
</feature>
<evidence type="ECO:0000313" key="8">
    <source>
        <dbReference type="Proteomes" id="UP000241394"/>
    </source>
</evidence>
<protein>
    <submittedName>
        <fullName evidence="7">Transcription factor bHLH78 like</fullName>
    </submittedName>
</protein>
<organism evidence="7 8">
    <name type="scientific">Actinidia chinensis var. chinensis</name>
    <name type="common">Chinese soft-hair kiwi</name>
    <dbReference type="NCBI Taxonomy" id="1590841"/>
    <lineage>
        <taxon>Eukaryota</taxon>
        <taxon>Viridiplantae</taxon>
        <taxon>Streptophyta</taxon>
        <taxon>Embryophyta</taxon>
        <taxon>Tracheophyta</taxon>
        <taxon>Spermatophyta</taxon>
        <taxon>Magnoliopsida</taxon>
        <taxon>eudicotyledons</taxon>
        <taxon>Gunneridae</taxon>
        <taxon>Pentapetalae</taxon>
        <taxon>asterids</taxon>
        <taxon>Ericales</taxon>
        <taxon>Actinidiaceae</taxon>
        <taxon>Actinidia</taxon>
    </lineage>
</organism>
<evidence type="ECO:0000256" key="2">
    <source>
        <dbReference type="ARBA" id="ARBA00023015"/>
    </source>
</evidence>
<feature type="region of interest" description="Disordered" evidence="5">
    <location>
        <begin position="254"/>
        <end position="377"/>
    </location>
</feature>
<dbReference type="FunCoup" id="A0A2R6QSL1">
    <property type="interactions" value="235"/>
</dbReference>
<evidence type="ECO:0000256" key="1">
    <source>
        <dbReference type="ARBA" id="ARBA00004123"/>
    </source>
</evidence>
<name>A0A2R6QSL1_ACTCC</name>
<evidence type="ECO:0000313" key="7">
    <source>
        <dbReference type="EMBL" id="PSS14113.1"/>
    </source>
</evidence>
<dbReference type="OrthoDB" id="1095591at2759"/>
<dbReference type="GO" id="GO:0003700">
    <property type="term" value="F:DNA-binding transcription factor activity"/>
    <property type="evidence" value="ECO:0007669"/>
    <property type="project" value="TreeGrafter"/>
</dbReference>
<dbReference type="SMART" id="SM00353">
    <property type="entry name" value="HLH"/>
    <property type="match status" value="1"/>
</dbReference>
<reference evidence="8" key="2">
    <citation type="journal article" date="2018" name="BMC Genomics">
        <title>A manually annotated Actinidia chinensis var. chinensis (kiwifruit) genome highlights the challenges associated with draft genomes and gene prediction in plants.</title>
        <authorList>
            <person name="Pilkington S.M."/>
            <person name="Crowhurst R."/>
            <person name="Hilario E."/>
            <person name="Nardozza S."/>
            <person name="Fraser L."/>
            <person name="Peng Y."/>
            <person name="Gunaseelan K."/>
            <person name="Simpson R."/>
            <person name="Tahir J."/>
            <person name="Deroles S.C."/>
            <person name="Templeton K."/>
            <person name="Luo Z."/>
            <person name="Davy M."/>
            <person name="Cheng C."/>
            <person name="McNeilage M."/>
            <person name="Scaglione D."/>
            <person name="Liu Y."/>
            <person name="Zhang Q."/>
            <person name="Datson P."/>
            <person name="De Silva N."/>
            <person name="Gardiner S.E."/>
            <person name="Bassett H."/>
            <person name="Chagne D."/>
            <person name="McCallum J."/>
            <person name="Dzierzon H."/>
            <person name="Deng C."/>
            <person name="Wang Y.Y."/>
            <person name="Barron L."/>
            <person name="Manako K."/>
            <person name="Bowen J."/>
            <person name="Foster T.M."/>
            <person name="Erridge Z.A."/>
            <person name="Tiffin H."/>
            <person name="Waite C.N."/>
            <person name="Davies K.M."/>
            <person name="Grierson E.P."/>
            <person name="Laing W.A."/>
            <person name="Kirk R."/>
            <person name="Chen X."/>
            <person name="Wood M."/>
            <person name="Montefiori M."/>
            <person name="Brummell D.A."/>
            <person name="Schwinn K.E."/>
            <person name="Catanach A."/>
            <person name="Fullerton C."/>
            <person name="Li D."/>
            <person name="Meiyalaghan S."/>
            <person name="Nieuwenhuizen N."/>
            <person name="Read N."/>
            <person name="Prakash R."/>
            <person name="Hunter D."/>
            <person name="Zhang H."/>
            <person name="McKenzie M."/>
            <person name="Knabel M."/>
            <person name="Harris A."/>
            <person name="Allan A.C."/>
            <person name="Gleave A."/>
            <person name="Chen A."/>
            <person name="Janssen B.J."/>
            <person name="Plunkett B."/>
            <person name="Ampomah-Dwamena C."/>
            <person name="Voogd C."/>
            <person name="Leif D."/>
            <person name="Lafferty D."/>
            <person name="Souleyre E.J.F."/>
            <person name="Varkonyi-Gasic E."/>
            <person name="Gambi F."/>
            <person name="Hanley J."/>
            <person name="Yao J.L."/>
            <person name="Cheung J."/>
            <person name="David K.M."/>
            <person name="Warren B."/>
            <person name="Marsh K."/>
            <person name="Snowden K.C."/>
            <person name="Lin-Wang K."/>
            <person name="Brian L."/>
            <person name="Martinez-Sanchez M."/>
            <person name="Wang M."/>
            <person name="Ileperuma N."/>
            <person name="Macnee N."/>
            <person name="Campin R."/>
            <person name="McAtee P."/>
            <person name="Drummond R.S.M."/>
            <person name="Espley R.V."/>
            <person name="Ireland H.S."/>
            <person name="Wu R."/>
            <person name="Atkinson R.G."/>
            <person name="Karunairetnam S."/>
            <person name="Bulley S."/>
            <person name="Chunkath S."/>
            <person name="Hanley Z."/>
            <person name="Storey R."/>
            <person name="Thrimawithana A.H."/>
            <person name="Thomson S."/>
            <person name="David C."/>
            <person name="Testolin R."/>
            <person name="Huang H."/>
            <person name="Hellens R.P."/>
            <person name="Schaffer R.J."/>
        </authorList>
    </citation>
    <scope>NUCLEOTIDE SEQUENCE [LARGE SCALE GENOMIC DNA]</scope>
    <source>
        <strain evidence="8">cv. Red5</strain>
    </source>
</reference>
<dbReference type="CDD" id="cd18919">
    <property type="entry name" value="bHLH_AtBPE_like"/>
    <property type="match status" value="1"/>
</dbReference>
<dbReference type="Gene3D" id="4.10.280.10">
    <property type="entry name" value="Helix-loop-helix DNA-binding domain"/>
    <property type="match status" value="1"/>
</dbReference>
<proteinExistence type="predicted"/>
<dbReference type="Gramene" id="PSS14113">
    <property type="protein sequence ID" value="PSS14113"/>
    <property type="gene ID" value="CEY00_Acc14732"/>
</dbReference>
<feature type="compositionally biased region" description="Polar residues" evidence="5">
    <location>
        <begin position="289"/>
        <end position="299"/>
    </location>
</feature>
<dbReference type="AlphaFoldDB" id="A0A2R6QSL1"/>
<accession>A0A2R6QSL1</accession>
<comment type="subcellular location">
    <subcellularLocation>
        <location evidence="1">Nucleus</location>
    </subcellularLocation>
</comment>
<dbReference type="Pfam" id="PF00010">
    <property type="entry name" value="HLH"/>
    <property type="match status" value="1"/>
</dbReference>
<keyword evidence="3" id="KW-0804">Transcription</keyword>
<sequence>MDKDYFLNSGIPSALHFDPSSLTNWHSLSSNQELNSSPEQSSECFLFESAMSSMVSSPAVSNSAISNDGFGISELIGKLGNIYSSGESRHLLAATAAYIGGGSRSPNTSCYSTPLNSPPKLHFPIDHQVNDKMPNLGNSIPNNPNLPAVSADPGFAERAAKFSCFGNRSFNGRTSQLGSNNIKLPYRSSPSMNSVKFHRVSSSPSLKANGFPMGAQQNQNSPQNQIEMRSTNVSETKFGKISVSNALDRTEYCGSNEGSSVSEQIPNGEIGLKTPSESNSRKRKAVSRGKSSVNATNTKVAGGEENPNAKRSKSAEANGSVNGSVKTDEEVKGVTSNGEGDEDQKQVKANSKPPEPPKDYIHVRARRGQATDSHSLAERVRREKISERMKLLQDLVPSCNKVTGKALMLDEIINYVQSLQRQVEFLSMKLASVNTLEVKMDNLLSTDAFQPKTSLSHPLHPLDSSTASAFFGHQIPEIPQLQTNLSTVSVDEFCQGLPQFPTLCEDDLQSIVQMGFGHNPNRDTGFHSQKLSWLKSDIPHEN</sequence>
<dbReference type="InterPro" id="IPR011598">
    <property type="entry name" value="bHLH_dom"/>
</dbReference>
<dbReference type="InterPro" id="IPR036638">
    <property type="entry name" value="HLH_DNA-bd_sf"/>
</dbReference>
<dbReference type="GO" id="GO:0046983">
    <property type="term" value="F:protein dimerization activity"/>
    <property type="evidence" value="ECO:0007669"/>
    <property type="project" value="InterPro"/>
</dbReference>
<dbReference type="InParanoid" id="A0A2R6QSL1"/>
<dbReference type="GO" id="GO:0005634">
    <property type="term" value="C:nucleus"/>
    <property type="evidence" value="ECO:0007669"/>
    <property type="project" value="UniProtKB-SubCell"/>
</dbReference>
<feature type="compositionally biased region" description="Polar residues" evidence="5">
    <location>
        <begin position="256"/>
        <end position="265"/>
    </location>
</feature>
<gene>
    <name evidence="7" type="ORF">CEY00_Acc14732</name>
</gene>
<dbReference type="SUPFAM" id="SSF47459">
    <property type="entry name" value="HLH, helix-loop-helix DNA-binding domain"/>
    <property type="match status" value="1"/>
</dbReference>
<keyword evidence="4" id="KW-0539">Nucleus</keyword>
<evidence type="ECO:0000259" key="6">
    <source>
        <dbReference type="PROSITE" id="PS50888"/>
    </source>
</evidence>
<dbReference type="FunFam" id="4.10.280.10:FF:000002">
    <property type="entry name" value="Basic helix-loop-helix transcription factor"/>
    <property type="match status" value="1"/>
</dbReference>
<evidence type="ECO:0000256" key="3">
    <source>
        <dbReference type="ARBA" id="ARBA00023163"/>
    </source>
</evidence>
<keyword evidence="2" id="KW-0805">Transcription regulation</keyword>
<dbReference type="STRING" id="1590841.A0A2R6QSL1"/>
<dbReference type="PANTHER" id="PTHR12565:SF184">
    <property type="entry name" value="BHLH TRANSCRIPTION FACTOR"/>
    <property type="match status" value="1"/>
</dbReference>
<dbReference type="PANTHER" id="PTHR12565">
    <property type="entry name" value="STEROL REGULATORY ELEMENT-BINDING PROTEIN"/>
    <property type="match status" value="1"/>
</dbReference>
<dbReference type="InterPro" id="IPR024097">
    <property type="entry name" value="bHLH_ZIP_TF"/>
</dbReference>
<dbReference type="Proteomes" id="UP000241394">
    <property type="component" value="Chromosome LG13"/>
</dbReference>
<dbReference type="EMBL" id="NKQK01000013">
    <property type="protein sequence ID" value="PSS14113.1"/>
    <property type="molecule type" value="Genomic_DNA"/>
</dbReference>
<reference evidence="7 8" key="1">
    <citation type="submission" date="2017-07" db="EMBL/GenBank/DDBJ databases">
        <title>An improved, manually edited Actinidia chinensis var. chinensis (kiwifruit) genome highlights the challenges associated with draft genomes and gene prediction in plants.</title>
        <authorList>
            <person name="Pilkington S."/>
            <person name="Crowhurst R."/>
            <person name="Hilario E."/>
            <person name="Nardozza S."/>
            <person name="Fraser L."/>
            <person name="Peng Y."/>
            <person name="Gunaseelan K."/>
            <person name="Simpson R."/>
            <person name="Tahir J."/>
            <person name="Deroles S."/>
            <person name="Templeton K."/>
            <person name="Luo Z."/>
            <person name="Davy M."/>
            <person name="Cheng C."/>
            <person name="Mcneilage M."/>
            <person name="Scaglione D."/>
            <person name="Liu Y."/>
            <person name="Zhang Q."/>
            <person name="Datson P."/>
            <person name="De Silva N."/>
            <person name="Gardiner S."/>
            <person name="Bassett H."/>
            <person name="Chagne D."/>
            <person name="Mccallum J."/>
            <person name="Dzierzon H."/>
            <person name="Deng C."/>
            <person name="Wang Y.-Y."/>
            <person name="Barron N."/>
            <person name="Manako K."/>
            <person name="Bowen J."/>
            <person name="Foster T."/>
            <person name="Erridge Z."/>
            <person name="Tiffin H."/>
            <person name="Waite C."/>
            <person name="Davies K."/>
            <person name="Grierson E."/>
            <person name="Laing W."/>
            <person name="Kirk R."/>
            <person name="Chen X."/>
            <person name="Wood M."/>
            <person name="Montefiori M."/>
            <person name="Brummell D."/>
            <person name="Schwinn K."/>
            <person name="Catanach A."/>
            <person name="Fullerton C."/>
            <person name="Li D."/>
            <person name="Meiyalaghan S."/>
            <person name="Nieuwenhuizen N."/>
            <person name="Read N."/>
            <person name="Prakash R."/>
            <person name="Hunter D."/>
            <person name="Zhang H."/>
            <person name="Mckenzie M."/>
            <person name="Knabel M."/>
            <person name="Harris A."/>
            <person name="Allan A."/>
            <person name="Chen A."/>
            <person name="Janssen B."/>
            <person name="Plunkett B."/>
            <person name="Dwamena C."/>
            <person name="Voogd C."/>
            <person name="Leif D."/>
            <person name="Lafferty D."/>
            <person name="Souleyre E."/>
            <person name="Varkonyi-Gasic E."/>
            <person name="Gambi F."/>
            <person name="Hanley J."/>
            <person name="Yao J.-L."/>
            <person name="Cheung J."/>
            <person name="David K."/>
            <person name="Warren B."/>
            <person name="Marsh K."/>
            <person name="Snowden K."/>
            <person name="Lin-Wang K."/>
            <person name="Brian L."/>
            <person name="Martinez-Sanchez M."/>
            <person name="Wang M."/>
            <person name="Ileperuma N."/>
            <person name="Macnee N."/>
            <person name="Campin R."/>
            <person name="Mcatee P."/>
            <person name="Drummond R."/>
            <person name="Espley R."/>
            <person name="Ireland H."/>
            <person name="Wu R."/>
            <person name="Atkinson R."/>
            <person name="Karunairetnam S."/>
            <person name="Bulley S."/>
            <person name="Chunkath S."/>
            <person name="Hanley Z."/>
            <person name="Storey R."/>
            <person name="Thrimawithana A."/>
            <person name="Thomson S."/>
            <person name="David C."/>
            <person name="Testolin R."/>
        </authorList>
    </citation>
    <scope>NUCLEOTIDE SEQUENCE [LARGE SCALE GENOMIC DNA]</scope>
    <source>
        <strain evidence="8">cv. Red5</strain>
        <tissue evidence="7">Young leaf</tissue>
    </source>
</reference>
<keyword evidence="8" id="KW-1185">Reference proteome</keyword>
<comment type="caution">
    <text evidence="7">The sequence shown here is derived from an EMBL/GenBank/DDBJ whole genome shotgun (WGS) entry which is preliminary data.</text>
</comment>